<comment type="caution">
    <text evidence="1">The sequence shown here is derived from an EMBL/GenBank/DDBJ whole genome shotgun (WGS) entry which is preliminary data.</text>
</comment>
<reference evidence="1" key="1">
    <citation type="submission" date="2022-07" db="EMBL/GenBank/DDBJ databases">
        <title>Genome Sequence of Xylaria arbuscula.</title>
        <authorList>
            <person name="Buettner E."/>
        </authorList>
    </citation>
    <scope>NUCLEOTIDE SEQUENCE</scope>
    <source>
        <strain evidence="1">VT107</strain>
    </source>
</reference>
<accession>A0A9W8TP37</accession>
<dbReference type="AlphaFoldDB" id="A0A9W8TP37"/>
<organism evidence="1 2">
    <name type="scientific">Xylaria arbuscula</name>
    <dbReference type="NCBI Taxonomy" id="114810"/>
    <lineage>
        <taxon>Eukaryota</taxon>
        <taxon>Fungi</taxon>
        <taxon>Dikarya</taxon>
        <taxon>Ascomycota</taxon>
        <taxon>Pezizomycotina</taxon>
        <taxon>Sordariomycetes</taxon>
        <taxon>Xylariomycetidae</taxon>
        <taxon>Xylariales</taxon>
        <taxon>Xylariaceae</taxon>
        <taxon>Xylaria</taxon>
    </lineage>
</organism>
<evidence type="ECO:0000313" key="2">
    <source>
        <dbReference type="Proteomes" id="UP001148614"/>
    </source>
</evidence>
<protein>
    <submittedName>
        <fullName evidence="1">Uncharacterized protein</fullName>
    </submittedName>
</protein>
<evidence type="ECO:0000313" key="1">
    <source>
        <dbReference type="EMBL" id="KAJ3578048.1"/>
    </source>
</evidence>
<dbReference type="VEuPathDB" id="FungiDB:F4678DRAFT_464421"/>
<proteinExistence type="predicted"/>
<name>A0A9W8TP37_9PEZI</name>
<keyword evidence="2" id="KW-1185">Reference proteome</keyword>
<dbReference type="EMBL" id="JANPWZ010000266">
    <property type="protein sequence ID" value="KAJ3578048.1"/>
    <property type="molecule type" value="Genomic_DNA"/>
</dbReference>
<sequence>MASSRLQIQVSTTLPSFEYLPLPVPQSRHDYYPFYRLLVRDDLEAYTSFLKEDLVTHGHCNPKFDLKRQPDPLQRILENPVSQGIHLIFFIEGELGIEIAAEGGVYIPDKDGLQYTG</sequence>
<dbReference type="Proteomes" id="UP001148614">
    <property type="component" value="Unassembled WGS sequence"/>
</dbReference>
<gene>
    <name evidence="1" type="ORF">NPX13_g2517</name>
</gene>